<dbReference type="InParanoid" id="A0A165AAP3"/>
<evidence type="ECO:0000256" key="1">
    <source>
        <dbReference type="ARBA" id="ARBA00004141"/>
    </source>
</evidence>
<comment type="similarity">
    <text evidence="2">Belongs to the major facilitator superfamily. Monocarboxylate porter (TC 2.A.1.13) family.</text>
</comment>
<feature type="region of interest" description="Disordered" evidence="3">
    <location>
        <begin position="1"/>
        <end position="26"/>
    </location>
</feature>
<feature type="transmembrane region" description="Helical" evidence="4">
    <location>
        <begin position="163"/>
        <end position="182"/>
    </location>
</feature>
<dbReference type="Pfam" id="PF07690">
    <property type="entry name" value="MFS_1"/>
    <property type="match status" value="1"/>
</dbReference>
<dbReference type="InterPro" id="IPR011701">
    <property type="entry name" value="MFS"/>
</dbReference>
<dbReference type="GeneID" id="28895134"/>
<keyword evidence="4" id="KW-0812">Transmembrane</keyword>
<evidence type="ECO:0000313" key="5">
    <source>
        <dbReference type="EMBL" id="KZF20181.1"/>
    </source>
</evidence>
<dbReference type="Proteomes" id="UP000076632">
    <property type="component" value="Unassembled WGS sequence"/>
</dbReference>
<feature type="transmembrane region" description="Helical" evidence="4">
    <location>
        <begin position="264"/>
        <end position="285"/>
    </location>
</feature>
<dbReference type="RefSeq" id="XP_018185736.1">
    <property type="nucleotide sequence ID" value="XM_018329997.1"/>
</dbReference>
<sequence length="432" mass="46808">MSLSKEPEQRFSGARSESSDDSTVSKSELQTDGGWLAWSQVLVSHLLVVNGFGYQTSFGLFQSHWMDALKKSSSDISWVGSIQLFLLFFVGTISGRIMDAGYFRSLVYVGCSLQLLGIFTTSAVGKYWQLVLSQGITTGLGNGTLFTPAIALVSTYFVKKRPLALGFAACGAPVGGIVFPIIARQLDPQIGFRWTTRVMGFVMIFNAVIIVLLARPGRSNRPRGSFVEWGAFRELPYTLFAIGIFFTLWGVYFAYFYTMTFGKSIAHISDGTSLILLVVLNAVGIPGRLIPALLANAYFGAFNTLLVFVLCVGIMLYCWIAISSFGGFVAFVVVYGFCSNAVQTLFPSTLSSLTTDLNKMGVRVGMVFSIISIACLTGPPIAGVLIDKKHGDYLYAQIFGGTTVILGVSVLFAARLAQIRISKQSKTEATTG</sequence>
<feature type="transmembrane region" description="Helical" evidence="4">
    <location>
        <begin position="362"/>
        <end position="382"/>
    </location>
</feature>
<evidence type="ECO:0000256" key="2">
    <source>
        <dbReference type="ARBA" id="ARBA00006727"/>
    </source>
</evidence>
<feature type="transmembrane region" description="Helical" evidence="4">
    <location>
        <begin position="76"/>
        <end position="94"/>
    </location>
</feature>
<reference evidence="5 6" key="1">
    <citation type="journal article" date="2016" name="Fungal Biol.">
        <title>The genome of Xylona heveae provides a window into fungal endophytism.</title>
        <authorList>
            <person name="Gazis R."/>
            <person name="Kuo A."/>
            <person name="Riley R."/>
            <person name="LaButti K."/>
            <person name="Lipzen A."/>
            <person name="Lin J."/>
            <person name="Amirebrahimi M."/>
            <person name="Hesse C.N."/>
            <person name="Spatafora J.W."/>
            <person name="Henrissat B."/>
            <person name="Hainaut M."/>
            <person name="Grigoriev I.V."/>
            <person name="Hibbett D.S."/>
        </authorList>
    </citation>
    <scope>NUCLEOTIDE SEQUENCE [LARGE SCALE GENOMIC DNA]</scope>
    <source>
        <strain evidence="5 6">TC161</strain>
    </source>
</reference>
<feature type="transmembrane region" description="Helical" evidence="4">
    <location>
        <begin position="328"/>
        <end position="350"/>
    </location>
</feature>
<comment type="subcellular location">
    <subcellularLocation>
        <location evidence="1">Membrane</location>
        <topology evidence="1">Multi-pass membrane protein</topology>
    </subcellularLocation>
</comment>
<feature type="transmembrane region" description="Helical" evidence="4">
    <location>
        <begin position="106"/>
        <end position="128"/>
    </location>
</feature>
<gene>
    <name evidence="5" type="ORF">L228DRAFT_213585</name>
</gene>
<evidence type="ECO:0000256" key="4">
    <source>
        <dbReference type="SAM" id="Phobius"/>
    </source>
</evidence>
<name>A0A165AAP3_XYLHT</name>
<feature type="transmembrane region" description="Helical" evidence="4">
    <location>
        <begin position="235"/>
        <end position="258"/>
    </location>
</feature>
<evidence type="ECO:0000256" key="3">
    <source>
        <dbReference type="SAM" id="MobiDB-lite"/>
    </source>
</evidence>
<feature type="transmembrane region" description="Helical" evidence="4">
    <location>
        <begin position="140"/>
        <end position="158"/>
    </location>
</feature>
<keyword evidence="4" id="KW-0472">Membrane</keyword>
<dbReference type="EMBL" id="KV407463">
    <property type="protein sequence ID" value="KZF20181.1"/>
    <property type="molecule type" value="Genomic_DNA"/>
</dbReference>
<feature type="transmembrane region" description="Helical" evidence="4">
    <location>
        <begin position="35"/>
        <end position="56"/>
    </location>
</feature>
<dbReference type="GO" id="GO:0016020">
    <property type="term" value="C:membrane"/>
    <property type="evidence" value="ECO:0007669"/>
    <property type="project" value="UniProtKB-SubCell"/>
</dbReference>
<feature type="transmembrane region" description="Helical" evidence="4">
    <location>
        <begin position="394"/>
        <end position="417"/>
    </location>
</feature>
<organism evidence="5 6">
    <name type="scientific">Xylona heveae (strain CBS 132557 / TC161)</name>
    <dbReference type="NCBI Taxonomy" id="1328760"/>
    <lineage>
        <taxon>Eukaryota</taxon>
        <taxon>Fungi</taxon>
        <taxon>Dikarya</taxon>
        <taxon>Ascomycota</taxon>
        <taxon>Pezizomycotina</taxon>
        <taxon>Xylonomycetes</taxon>
        <taxon>Xylonales</taxon>
        <taxon>Xylonaceae</taxon>
        <taxon>Xylona</taxon>
    </lineage>
</organism>
<keyword evidence="6" id="KW-1185">Reference proteome</keyword>
<evidence type="ECO:0000313" key="6">
    <source>
        <dbReference type="Proteomes" id="UP000076632"/>
    </source>
</evidence>
<dbReference type="OrthoDB" id="6499973at2759"/>
<proteinExistence type="inferred from homology"/>
<dbReference type="AlphaFoldDB" id="A0A165AAP3"/>
<dbReference type="InterPro" id="IPR050327">
    <property type="entry name" value="Proton-linked_MCT"/>
</dbReference>
<feature type="transmembrane region" description="Helical" evidence="4">
    <location>
        <begin position="297"/>
        <end position="322"/>
    </location>
</feature>
<feature type="transmembrane region" description="Helical" evidence="4">
    <location>
        <begin position="194"/>
        <end position="214"/>
    </location>
</feature>
<accession>A0A165AAP3</accession>
<protein>
    <submittedName>
        <fullName evidence="5">MFS monocarboxylate transporter-like protein</fullName>
    </submittedName>
</protein>
<dbReference type="SUPFAM" id="SSF103473">
    <property type="entry name" value="MFS general substrate transporter"/>
    <property type="match status" value="1"/>
</dbReference>
<dbReference type="GO" id="GO:0022857">
    <property type="term" value="F:transmembrane transporter activity"/>
    <property type="evidence" value="ECO:0007669"/>
    <property type="project" value="InterPro"/>
</dbReference>
<dbReference type="InterPro" id="IPR036259">
    <property type="entry name" value="MFS_trans_sf"/>
</dbReference>
<keyword evidence="4" id="KW-1133">Transmembrane helix</keyword>
<dbReference type="PANTHER" id="PTHR11360:SF130">
    <property type="entry name" value="MAJOR FACILITATOR SUPERFAMILY (MFS) PROFILE DOMAIN-CONTAINING PROTEIN-RELATED"/>
    <property type="match status" value="1"/>
</dbReference>
<dbReference type="Gene3D" id="1.20.1250.20">
    <property type="entry name" value="MFS general substrate transporter like domains"/>
    <property type="match status" value="1"/>
</dbReference>
<dbReference type="PANTHER" id="PTHR11360">
    <property type="entry name" value="MONOCARBOXYLATE TRANSPORTER"/>
    <property type="match status" value="1"/>
</dbReference>